<dbReference type="EMBL" id="CP006019">
    <property type="protein sequence ID" value="AIF68458.1"/>
    <property type="molecule type" value="Genomic_DNA"/>
</dbReference>
<dbReference type="Pfam" id="PF13545">
    <property type="entry name" value="HTH_Crp_2"/>
    <property type="match status" value="1"/>
</dbReference>
<dbReference type="InterPro" id="IPR012318">
    <property type="entry name" value="HTH_CRP"/>
</dbReference>
<dbReference type="InterPro" id="IPR019887">
    <property type="entry name" value="Tscrpt_reg_AsnC/Lrp_C"/>
</dbReference>
<gene>
    <name evidence="2" type="ORF">PAP_00030</name>
</gene>
<dbReference type="SMART" id="SM00419">
    <property type="entry name" value="HTH_CRP"/>
    <property type="match status" value="1"/>
</dbReference>
<evidence type="ECO:0000313" key="2">
    <source>
        <dbReference type="EMBL" id="AIF68458.1"/>
    </source>
</evidence>
<dbReference type="SUPFAM" id="SSF46785">
    <property type="entry name" value="Winged helix' DNA-binding domain"/>
    <property type="match status" value="1"/>
</dbReference>
<dbReference type="GO" id="GO:0006355">
    <property type="term" value="P:regulation of DNA-templated transcription"/>
    <property type="evidence" value="ECO:0007669"/>
    <property type="project" value="InterPro"/>
</dbReference>
<reference evidence="3" key="1">
    <citation type="submission" date="2013-06" db="EMBL/GenBank/DDBJ databases">
        <title>Complete Genome Sequence of Hyperthermophilic Palaeococcus pacificus DY20341T, Isolated from a Deep-Sea Hydrothermal Sediments.</title>
        <authorList>
            <person name="Zeng X."/>
            <person name="Shao Z."/>
        </authorList>
    </citation>
    <scope>NUCLEOTIDE SEQUENCE [LARGE SCALE GENOMIC DNA]</scope>
    <source>
        <strain evidence="3">DY20341</strain>
    </source>
</reference>
<keyword evidence="3" id="KW-1185">Reference proteome</keyword>
<dbReference type="Pfam" id="PF01037">
    <property type="entry name" value="AsnC_trans_reg"/>
    <property type="match status" value="1"/>
</dbReference>
<proteinExistence type="predicted"/>
<accession>A0A075LVG1</accession>
<dbReference type="Gene3D" id="3.30.70.920">
    <property type="match status" value="1"/>
</dbReference>
<dbReference type="InterPro" id="IPR036388">
    <property type="entry name" value="WH-like_DNA-bd_sf"/>
</dbReference>
<dbReference type="HOGENOM" id="CLU_143279_0_0_2"/>
<dbReference type="InterPro" id="IPR011008">
    <property type="entry name" value="Dimeric_a/b-barrel"/>
</dbReference>
<feature type="domain" description="HTH crp-type" evidence="1">
    <location>
        <begin position="22"/>
        <end position="73"/>
    </location>
</feature>
<dbReference type="PANTHER" id="PTHR43704">
    <property type="entry name" value="BSR5907 PROTEIN"/>
    <property type="match status" value="1"/>
</dbReference>
<dbReference type="Proteomes" id="UP000027981">
    <property type="component" value="Chromosome"/>
</dbReference>
<dbReference type="PANTHER" id="PTHR43704:SF1">
    <property type="entry name" value="BSR5907 PROTEIN"/>
    <property type="match status" value="1"/>
</dbReference>
<dbReference type="AlphaFoldDB" id="A0A075LVG1"/>
<name>A0A075LVG1_9EURY</name>
<dbReference type="SUPFAM" id="SSF54909">
    <property type="entry name" value="Dimeric alpha+beta barrel"/>
    <property type="match status" value="1"/>
</dbReference>
<evidence type="ECO:0000259" key="1">
    <source>
        <dbReference type="SMART" id="SM00419"/>
    </source>
</evidence>
<dbReference type="eggNOG" id="arCOG01118">
    <property type="taxonomic scope" value="Archaea"/>
</dbReference>
<evidence type="ECO:0000313" key="3">
    <source>
        <dbReference type="Proteomes" id="UP000027981"/>
    </source>
</evidence>
<sequence>MVEMEHSLTTRQIELLKKLYKEGKTIEVHTVEKTQDELAEELGITRQALSNHLKVLKEFDYIRTGRGFIDLTGKALELLGEKKGDVFIFVRIEPTKRKEVYDSIKKLKLKRIHRVTGDIDLIVEADKTKLDEVLEEIASLDGVKETITHVVLETL</sequence>
<reference evidence="2 3" key="2">
    <citation type="journal article" date="2015" name="Genome Announc.">
        <title>Complete Genome Sequence of Hyperthermophilic Piezophilic Archaeon Palaeococcus pacificus DY20341T, Isolated from Deep-Sea Hydrothermal Sediments.</title>
        <authorList>
            <person name="Zeng X."/>
            <person name="Jebbar M."/>
            <person name="Shao Z."/>
        </authorList>
    </citation>
    <scope>NUCLEOTIDE SEQUENCE [LARGE SCALE GENOMIC DNA]</scope>
    <source>
        <strain evidence="2 3">DY20341</strain>
    </source>
</reference>
<protein>
    <submittedName>
        <fullName evidence="2">AsnC family transcriptional regulator</fullName>
    </submittedName>
</protein>
<dbReference type="GO" id="GO:0003677">
    <property type="term" value="F:DNA binding"/>
    <property type="evidence" value="ECO:0007669"/>
    <property type="project" value="InterPro"/>
</dbReference>
<dbReference type="Gene3D" id="1.10.10.10">
    <property type="entry name" value="Winged helix-like DNA-binding domain superfamily/Winged helix DNA-binding domain"/>
    <property type="match status" value="1"/>
</dbReference>
<dbReference type="InterPro" id="IPR011991">
    <property type="entry name" value="ArsR-like_HTH"/>
</dbReference>
<dbReference type="InterPro" id="IPR036390">
    <property type="entry name" value="WH_DNA-bd_sf"/>
</dbReference>
<dbReference type="KEGG" id="ppac:PAP_00030"/>
<organism evidence="2 3">
    <name type="scientific">Palaeococcus pacificus DY20341</name>
    <dbReference type="NCBI Taxonomy" id="1343739"/>
    <lineage>
        <taxon>Archaea</taxon>
        <taxon>Methanobacteriati</taxon>
        <taxon>Methanobacteriota</taxon>
        <taxon>Thermococci</taxon>
        <taxon>Thermococcales</taxon>
        <taxon>Thermococcaceae</taxon>
        <taxon>Palaeococcus</taxon>
    </lineage>
</organism>
<dbReference type="CDD" id="cd00090">
    <property type="entry name" value="HTH_ARSR"/>
    <property type="match status" value="1"/>
</dbReference>